<dbReference type="GO" id="GO:0016758">
    <property type="term" value="F:hexosyltransferase activity"/>
    <property type="evidence" value="ECO:0007669"/>
    <property type="project" value="UniProtKB-ARBA"/>
</dbReference>
<dbReference type="InterPro" id="IPR029044">
    <property type="entry name" value="Nucleotide-diphossugar_trans"/>
</dbReference>
<dbReference type="Pfam" id="PF00535">
    <property type="entry name" value="Glycos_transf_2"/>
    <property type="match status" value="1"/>
</dbReference>
<dbReference type="EMBL" id="CP101527">
    <property type="protein sequence ID" value="UZW74065.1"/>
    <property type="molecule type" value="Genomic_DNA"/>
</dbReference>
<evidence type="ECO:0000313" key="2">
    <source>
        <dbReference type="EMBL" id="UZW74065.1"/>
    </source>
</evidence>
<reference evidence="2" key="1">
    <citation type="submission" date="2022-07" db="EMBL/GenBank/DDBJ databases">
        <title>Alkalimarinus sp. nov., isolated from gut of a Alitta virens.</title>
        <authorList>
            <person name="Yang A.I."/>
            <person name="Shin N.-R."/>
        </authorList>
    </citation>
    <scope>NUCLEOTIDE SEQUENCE</scope>
    <source>
        <strain evidence="2">FA028</strain>
    </source>
</reference>
<protein>
    <submittedName>
        <fullName evidence="2">Glycosyltransferase family 2 protein</fullName>
    </submittedName>
</protein>
<accession>A0A9E8HGZ0</accession>
<dbReference type="CDD" id="cd04196">
    <property type="entry name" value="GT_2_like_d"/>
    <property type="match status" value="1"/>
</dbReference>
<feature type="domain" description="Glycosyltransferase 2-like" evidence="1">
    <location>
        <begin position="6"/>
        <end position="169"/>
    </location>
</feature>
<proteinExistence type="predicted"/>
<name>A0A9E8HGZ0_9ALTE</name>
<gene>
    <name evidence="2" type="ORF">NNL22_13640</name>
</gene>
<dbReference type="KEGG" id="asem:NNL22_13640"/>
<dbReference type="InterPro" id="IPR001173">
    <property type="entry name" value="Glyco_trans_2-like"/>
</dbReference>
<sequence>MKAKISVVLATYNGALYLNEQLESVVNQTVVPFEIIVSDDGSTDKTKEIVESFVSKYSFIYWHDNTCHGVNENFENGLRHATGDYIAFCDQDDIWSLNKLETLLDKIGSNSLIYSRSELIDQHGDMIARPIEDVFSISRFTAELSPLYFLNFNCISGHAMMFNRELADKVVPFSSYVMYDQWIAMIAACTDSISYVDEALVMHRIHDSNTHNNFSLRNIKANAASKSSRYLSSQQRLSNLIDDLLDREVLVQEQYLAVLTEYKKKLLRTEFNFLNISLFQLLKTNSNWFFANQNNVRKRLFKLIRGNKYYRFVDLLKGRGVK</sequence>
<evidence type="ECO:0000259" key="1">
    <source>
        <dbReference type="Pfam" id="PF00535"/>
    </source>
</evidence>
<keyword evidence="3" id="KW-1185">Reference proteome</keyword>
<dbReference type="PANTHER" id="PTHR22916:SF3">
    <property type="entry name" value="UDP-GLCNAC:BETAGAL BETA-1,3-N-ACETYLGLUCOSAMINYLTRANSFERASE-LIKE PROTEIN 1"/>
    <property type="match status" value="1"/>
</dbReference>
<dbReference type="RefSeq" id="WP_251811524.1">
    <property type="nucleotide sequence ID" value="NZ_CP101527.1"/>
</dbReference>
<dbReference type="Gene3D" id="3.90.550.10">
    <property type="entry name" value="Spore Coat Polysaccharide Biosynthesis Protein SpsA, Chain A"/>
    <property type="match status" value="1"/>
</dbReference>
<dbReference type="Proteomes" id="UP001164472">
    <property type="component" value="Chromosome"/>
</dbReference>
<dbReference type="SUPFAM" id="SSF53448">
    <property type="entry name" value="Nucleotide-diphospho-sugar transferases"/>
    <property type="match status" value="1"/>
</dbReference>
<evidence type="ECO:0000313" key="3">
    <source>
        <dbReference type="Proteomes" id="UP001164472"/>
    </source>
</evidence>
<dbReference type="AlphaFoldDB" id="A0A9E8HGZ0"/>
<dbReference type="PANTHER" id="PTHR22916">
    <property type="entry name" value="GLYCOSYLTRANSFERASE"/>
    <property type="match status" value="1"/>
</dbReference>
<organism evidence="2 3">
    <name type="scientific">Alkalimarinus sediminis</name>
    <dbReference type="NCBI Taxonomy" id="1632866"/>
    <lineage>
        <taxon>Bacteria</taxon>
        <taxon>Pseudomonadati</taxon>
        <taxon>Pseudomonadota</taxon>
        <taxon>Gammaproteobacteria</taxon>
        <taxon>Alteromonadales</taxon>
        <taxon>Alteromonadaceae</taxon>
        <taxon>Alkalimarinus</taxon>
    </lineage>
</organism>